<keyword evidence="3" id="KW-1185">Reference proteome</keyword>
<accession>A0A285PCJ3</accession>
<name>A0A285PCJ3_9HYPH</name>
<gene>
    <name evidence="2" type="ORF">SAMN06265368_2040</name>
</gene>
<evidence type="ECO:0000313" key="2">
    <source>
        <dbReference type="EMBL" id="SNZ18963.1"/>
    </source>
</evidence>
<dbReference type="EMBL" id="OBEL01000002">
    <property type="protein sequence ID" value="SNZ18963.1"/>
    <property type="molecule type" value="Genomic_DNA"/>
</dbReference>
<dbReference type="OrthoDB" id="7631418at2"/>
<evidence type="ECO:0000313" key="3">
    <source>
        <dbReference type="Proteomes" id="UP000219439"/>
    </source>
</evidence>
<dbReference type="RefSeq" id="WP_097153353.1">
    <property type="nucleotide sequence ID" value="NZ_OBEL01000002.1"/>
</dbReference>
<keyword evidence="1" id="KW-1133">Transmembrane helix</keyword>
<feature type="transmembrane region" description="Helical" evidence="1">
    <location>
        <begin position="163"/>
        <end position="183"/>
    </location>
</feature>
<proteinExistence type="predicted"/>
<feature type="transmembrane region" description="Helical" evidence="1">
    <location>
        <begin position="110"/>
        <end position="127"/>
    </location>
</feature>
<evidence type="ECO:0000256" key="1">
    <source>
        <dbReference type="SAM" id="Phobius"/>
    </source>
</evidence>
<feature type="transmembrane region" description="Helical" evidence="1">
    <location>
        <begin position="24"/>
        <end position="46"/>
    </location>
</feature>
<dbReference type="Proteomes" id="UP000219439">
    <property type="component" value="Unassembled WGS sequence"/>
</dbReference>
<dbReference type="AlphaFoldDB" id="A0A285PCJ3"/>
<feature type="transmembrane region" description="Helical" evidence="1">
    <location>
        <begin position="190"/>
        <end position="208"/>
    </location>
</feature>
<sequence length="211" mass="24146">MNTQTHLLISAFLLTKPGQSGRNIAAIAGALAPDASIYALVIWSKINQIPESQVWNGYYWQQPWQLYGAISNSVPFYLLGLLLSLVFLNYSKSRPSVVSLAEPPPMNSKLWLWACVFFASCLLHITFDFPVHVEDAHRHFWPLSDWRFQSPISYWNSAHHGDLVQIIEFLGAVIMLSVLFMRFKALWVRSLLVIAGLAYVIMPLYWAWQFS</sequence>
<protein>
    <submittedName>
        <fullName evidence="2">Uncharacterized protein</fullName>
    </submittedName>
</protein>
<organism evidence="2 3">
    <name type="scientific">Cohaesibacter gelatinilyticus</name>
    <dbReference type="NCBI Taxonomy" id="372072"/>
    <lineage>
        <taxon>Bacteria</taxon>
        <taxon>Pseudomonadati</taxon>
        <taxon>Pseudomonadota</taxon>
        <taxon>Alphaproteobacteria</taxon>
        <taxon>Hyphomicrobiales</taxon>
        <taxon>Cohaesibacteraceae</taxon>
    </lineage>
</organism>
<feature type="transmembrane region" description="Helical" evidence="1">
    <location>
        <begin position="66"/>
        <end position="90"/>
    </location>
</feature>
<reference evidence="2 3" key="1">
    <citation type="submission" date="2017-09" db="EMBL/GenBank/DDBJ databases">
        <authorList>
            <person name="Ehlers B."/>
            <person name="Leendertz F.H."/>
        </authorList>
    </citation>
    <scope>NUCLEOTIDE SEQUENCE [LARGE SCALE GENOMIC DNA]</scope>
    <source>
        <strain evidence="2 3">DSM 18289</strain>
    </source>
</reference>
<keyword evidence="1" id="KW-0812">Transmembrane</keyword>
<keyword evidence="1" id="KW-0472">Membrane</keyword>